<name>A0A6G0PS45_9STRA</name>
<proteinExistence type="predicted"/>
<comment type="caution">
    <text evidence="1">The sequence shown here is derived from an EMBL/GenBank/DDBJ whole genome shotgun (WGS) entry which is preliminary data.</text>
</comment>
<evidence type="ECO:0000313" key="1">
    <source>
        <dbReference type="EMBL" id="KAE9253387.1"/>
    </source>
</evidence>
<dbReference type="EMBL" id="QXGC01000038">
    <property type="protein sequence ID" value="KAE9253387.1"/>
    <property type="molecule type" value="Genomic_DNA"/>
</dbReference>
<accession>A0A6G0PS45</accession>
<protein>
    <submittedName>
        <fullName evidence="1">Uncharacterized protein</fullName>
    </submittedName>
</protein>
<organism evidence="1 2">
    <name type="scientific">Phytophthora fragariae</name>
    <dbReference type="NCBI Taxonomy" id="53985"/>
    <lineage>
        <taxon>Eukaryota</taxon>
        <taxon>Sar</taxon>
        <taxon>Stramenopiles</taxon>
        <taxon>Oomycota</taxon>
        <taxon>Peronosporomycetes</taxon>
        <taxon>Peronosporales</taxon>
        <taxon>Peronosporaceae</taxon>
        <taxon>Phytophthora</taxon>
    </lineage>
</organism>
<dbReference type="AlphaFoldDB" id="A0A6G0PS45"/>
<evidence type="ECO:0000313" key="2">
    <source>
        <dbReference type="Proteomes" id="UP000476176"/>
    </source>
</evidence>
<dbReference type="Proteomes" id="UP000476176">
    <property type="component" value="Unassembled WGS sequence"/>
</dbReference>
<gene>
    <name evidence="1" type="ORF">PF004_g1544</name>
</gene>
<sequence length="35" mass="3848">MPPAATQLFILHYSVKNAAFIFETGSYSYTGFTAC</sequence>
<reference evidence="1 2" key="1">
    <citation type="submission" date="2018-09" db="EMBL/GenBank/DDBJ databases">
        <title>Genomic investigation of the strawberry pathogen Phytophthora fragariae indicates pathogenicity is determined by transcriptional variation in three key races.</title>
        <authorList>
            <person name="Adams T.M."/>
            <person name="Armitage A.D."/>
            <person name="Sobczyk M.K."/>
            <person name="Bates H.J."/>
            <person name="Dunwell J.M."/>
            <person name="Nellist C.F."/>
            <person name="Harrison R.J."/>
        </authorList>
    </citation>
    <scope>NUCLEOTIDE SEQUENCE [LARGE SCALE GENOMIC DNA]</scope>
    <source>
        <strain evidence="1 2">BC-23</strain>
    </source>
</reference>